<dbReference type="GO" id="GO:0003700">
    <property type="term" value="F:DNA-binding transcription factor activity"/>
    <property type="evidence" value="ECO:0007669"/>
    <property type="project" value="InterPro"/>
</dbReference>
<organism evidence="2 3">
    <name type="scientific">Simplicispira hankyongi</name>
    <dbReference type="NCBI Taxonomy" id="2315688"/>
    <lineage>
        <taxon>Bacteria</taxon>
        <taxon>Pseudomonadati</taxon>
        <taxon>Pseudomonadota</taxon>
        <taxon>Betaproteobacteria</taxon>
        <taxon>Burkholderiales</taxon>
        <taxon>Comamonadaceae</taxon>
        <taxon>Simplicispira</taxon>
    </lineage>
</organism>
<dbReference type="Proteomes" id="UP000266302">
    <property type="component" value="Unassembled WGS sequence"/>
</dbReference>
<keyword evidence="3" id="KW-1185">Reference proteome</keyword>
<feature type="domain" description="HTH araC/xylS-type" evidence="1">
    <location>
        <begin position="127"/>
        <end position="224"/>
    </location>
</feature>
<dbReference type="AlphaFoldDB" id="A0A398C8H7"/>
<gene>
    <name evidence="2" type="ORF">D3F03_11545</name>
</gene>
<dbReference type="PANTHER" id="PTHR11019:SF159">
    <property type="entry name" value="TRANSCRIPTIONAL REGULATOR-RELATED"/>
    <property type="match status" value="1"/>
</dbReference>
<reference evidence="2 3" key="1">
    <citation type="submission" date="2018-09" db="EMBL/GenBank/DDBJ databases">
        <title>Draft genome of Simplicispira sp. NY-02.</title>
        <authorList>
            <person name="Im W.T."/>
        </authorList>
    </citation>
    <scope>NUCLEOTIDE SEQUENCE [LARGE SCALE GENOMIC DNA]</scope>
    <source>
        <strain evidence="2 3">NY-02</strain>
    </source>
</reference>
<evidence type="ECO:0000313" key="3">
    <source>
        <dbReference type="Proteomes" id="UP000266302"/>
    </source>
</evidence>
<dbReference type="InterPro" id="IPR013096">
    <property type="entry name" value="Cupin_2"/>
</dbReference>
<dbReference type="EMBL" id="QXJC01000004">
    <property type="protein sequence ID" value="RID97871.1"/>
    <property type="molecule type" value="Genomic_DNA"/>
</dbReference>
<dbReference type="GO" id="GO:0043565">
    <property type="term" value="F:sequence-specific DNA binding"/>
    <property type="evidence" value="ECO:0007669"/>
    <property type="project" value="InterPro"/>
</dbReference>
<dbReference type="Pfam" id="PF07883">
    <property type="entry name" value="Cupin_2"/>
    <property type="match status" value="1"/>
</dbReference>
<dbReference type="SMART" id="SM00342">
    <property type="entry name" value="HTH_ARAC"/>
    <property type="match status" value="1"/>
</dbReference>
<dbReference type="InterPro" id="IPR014710">
    <property type="entry name" value="RmlC-like_jellyroll"/>
</dbReference>
<dbReference type="Gene3D" id="2.60.120.10">
    <property type="entry name" value="Jelly Rolls"/>
    <property type="match status" value="1"/>
</dbReference>
<protein>
    <submittedName>
        <fullName evidence="2">AraC family transcriptional regulator</fullName>
    </submittedName>
</protein>
<evidence type="ECO:0000259" key="1">
    <source>
        <dbReference type="PROSITE" id="PS01124"/>
    </source>
</evidence>
<dbReference type="Pfam" id="PF12833">
    <property type="entry name" value="HTH_18"/>
    <property type="match status" value="1"/>
</dbReference>
<dbReference type="InterPro" id="IPR018060">
    <property type="entry name" value="HTH_AraC"/>
</dbReference>
<dbReference type="OrthoDB" id="8811403at2"/>
<comment type="caution">
    <text evidence="2">The sequence shown here is derived from an EMBL/GenBank/DDBJ whole genome shotgun (WGS) entry which is preliminary data.</text>
</comment>
<proteinExistence type="predicted"/>
<dbReference type="InterPro" id="IPR011051">
    <property type="entry name" value="RmlC_Cupin_sf"/>
</dbReference>
<accession>A0A398C8H7</accession>
<dbReference type="Gene3D" id="1.10.10.60">
    <property type="entry name" value="Homeodomain-like"/>
    <property type="match status" value="1"/>
</dbReference>
<name>A0A398C8H7_9BURK</name>
<sequence>MAHAPVLVPLLSVRQYSGEHAAHAHDHAQVLYALRGRMELEVNGRAAFVDTACGLVVPAGTRHGFLALPGARLLVIDAPAQPGVERIRRFAVAPAQLGWSASDDAAARLQQILQARRVLARRAIRPEQVARTVGAALHEPWPTARMAALCALSTQRFHARWRELTGQTPQAWLRALRLDAAQRLLARGQSLEATALQLGYASASALGFALRRERGLGARGLRRPPDCS</sequence>
<evidence type="ECO:0000313" key="2">
    <source>
        <dbReference type="EMBL" id="RID97871.1"/>
    </source>
</evidence>
<dbReference type="PROSITE" id="PS01124">
    <property type="entry name" value="HTH_ARAC_FAMILY_2"/>
    <property type="match status" value="1"/>
</dbReference>
<dbReference type="PANTHER" id="PTHR11019">
    <property type="entry name" value="HTH-TYPE TRANSCRIPTIONAL REGULATOR NIMR"/>
    <property type="match status" value="1"/>
</dbReference>
<dbReference type="RefSeq" id="WP_119109577.1">
    <property type="nucleotide sequence ID" value="NZ_QXJC01000004.1"/>
</dbReference>
<dbReference type="SUPFAM" id="SSF51182">
    <property type="entry name" value="RmlC-like cupins"/>
    <property type="match status" value="1"/>
</dbReference>